<dbReference type="EMBL" id="FPBV01000002">
    <property type="protein sequence ID" value="SFU48190.1"/>
    <property type="molecule type" value="Genomic_DNA"/>
</dbReference>
<feature type="domain" description="NAD(P)-binding" evidence="1">
    <location>
        <begin position="3"/>
        <end position="138"/>
    </location>
</feature>
<dbReference type="AlphaFoldDB" id="A0A1I7GIA3"/>
<reference evidence="3" key="1">
    <citation type="submission" date="2016-10" db="EMBL/GenBank/DDBJ databases">
        <authorList>
            <person name="Varghese N."/>
        </authorList>
    </citation>
    <scope>NUCLEOTIDE SEQUENCE [LARGE SCALE GENOMIC DNA]</scope>
    <source>
        <strain evidence="3">DSM 17980</strain>
    </source>
</reference>
<evidence type="ECO:0000259" key="1">
    <source>
        <dbReference type="Pfam" id="PF13460"/>
    </source>
</evidence>
<organism evidence="2 3">
    <name type="scientific">Alicyclobacillus macrosporangiidus</name>
    <dbReference type="NCBI Taxonomy" id="392015"/>
    <lineage>
        <taxon>Bacteria</taxon>
        <taxon>Bacillati</taxon>
        <taxon>Bacillota</taxon>
        <taxon>Bacilli</taxon>
        <taxon>Bacillales</taxon>
        <taxon>Alicyclobacillaceae</taxon>
        <taxon>Alicyclobacillus</taxon>
    </lineage>
</organism>
<proteinExistence type="predicted"/>
<dbReference type="PANTHER" id="PTHR12126">
    <property type="entry name" value="NADH-UBIQUINONE OXIDOREDUCTASE 39 KDA SUBUNIT-RELATED"/>
    <property type="match status" value="1"/>
</dbReference>
<dbReference type="PANTHER" id="PTHR12126:SF11">
    <property type="entry name" value="NADH DEHYDROGENASE [UBIQUINONE] 1 ALPHA SUBCOMPLEX SUBUNIT 9, MITOCHONDRIAL"/>
    <property type="match status" value="1"/>
</dbReference>
<dbReference type="eggNOG" id="COG0702">
    <property type="taxonomic scope" value="Bacteria"/>
</dbReference>
<gene>
    <name evidence="2" type="ORF">SAMN05421543_102223</name>
</gene>
<evidence type="ECO:0000313" key="3">
    <source>
        <dbReference type="Proteomes" id="UP000183508"/>
    </source>
</evidence>
<dbReference type="InterPro" id="IPR016040">
    <property type="entry name" value="NAD(P)-bd_dom"/>
</dbReference>
<accession>A0A1I7GIA3</accession>
<dbReference type="Pfam" id="PF13460">
    <property type="entry name" value="NAD_binding_10"/>
    <property type="match status" value="1"/>
</dbReference>
<dbReference type="SUPFAM" id="SSF51735">
    <property type="entry name" value="NAD(P)-binding Rossmann-fold domains"/>
    <property type="match status" value="1"/>
</dbReference>
<name>A0A1I7GIA3_9BACL</name>
<dbReference type="Gene3D" id="3.40.50.720">
    <property type="entry name" value="NAD(P)-binding Rossmann-like Domain"/>
    <property type="match status" value="1"/>
</dbReference>
<evidence type="ECO:0000313" key="2">
    <source>
        <dbReference type="EMBL" id="SFU48190.1"/>
    </source>
</evidence>
<sequence>MGVPVVNALVRAGHEVVILQRPGSTRPLRRTGVEIVTGEVTDEAALAVGMWGCDAVVHLVGIIRELPRRGVTMQRMHVDATRAVLAAARQAGISRVVHMSALGARPDAVSAYHRTKWAAEEAVRASGLRHTIFRPSVIFGRGGPGPEFVGQLADLVRFAPVVPVIGDGSFPLQPVAVETVAGAIAQAVVSPRDAAYELGGPEVLTYLDILRRIAVALGRPLRTVRVPVGVMRALVPILQRFPSFPLTQDQLTMLLEGNVCMDPDAAYRDFDLAPVPFTVILPG</sequence>
<keyword evidence="3" id="KW-1185">Reference proteome</keyword>
<dbReference type="STRING" id="392015.SAMN05421543_102223"/>
<dbReference type="Proteomes" id="UP000183508">
    <property type="component" value="Unassembled WGS sequence"/>
</dbReference>
<dbReference type="InterPro" id="IPR036291">
    <property type="entry name" value="NAD(P)-bd_dom_sf"/>
</dbReference>
<protein>
    <submittedName>
        <fullName evidence="2">NADH dehydrogenase</fullName>
    </submittedName>
</protein>
<dbReference type="InterPro" id="IPR051207">
    <property type="entry name" value="ComplexI_NDUFA9_subunit"/>
</dbReference>
<dbReference type="GO" id="GO:0044877">
    <property type="term" value="F:protein-containing complex binding"/>
    <property type="evidence" value="ECO:0007669"/>
    <property type="project" value="TreeGrafter"/>
</dbReference>